<dbReference type="PROSITE" id="PS00061">
    <property type="entry name" value="ADH_SHORT"/>
    <property type="match status" value="1"/>
</dbReference>
<evidence type="ECO:0000256" key="1">
    <source>
        <dbReference type="ARBA" id="ARBA00006484"/>
    </source>
</evidence>
<dbReference type="Pfam" id="PF00106">
    <property type="entry name" value="adh_short"/>
    <property type="match status" value="1"/>
</dbReference>
<sequence length="234" mass="24235">MQRVVAITGGFGTLGRAVGDAFAADGWKVALLDRASAPDASAQEGQEGQDTQWRLGGVDLTDLGRARTAMSSVVERFGSLNALINVAGGFRWETLADSDLDAWDLMYQMNVRTAATASRAALDLIGAEPQGGRIVNISAGAALRAGTGMGAYAASKAGVLRLTEALADELKDRGITVNAILPGTIDTSQNRKDMPDADFSRWVQPADIAAVILFLASQAASAVTGAAIPVTGRS</sequence>
<dbReference type="AlphaFoldDB" id="A0A6N6WLM9"/>
<dbReference type="SMART" id="SM00822">
    <property type="entry name" value="PKS_KR"/>
    <property type="match status" value="1"/>
</dbReference>
<dbReference type="GO" id="GO:0030497">
    <property type="term" value="P:fatty acid elongation"/>
    <property type="evidence" value="ECO:0007669"/>
    <property type="project" value="TreeGrafter"/>
</dbReference>
<evidence type="ECO:0000256" key="2">
    <source>
        <dbReference type="RuleBase" id="RU000363"/>
    </source>
</evidence>
<dbReference type="PANTHER" id="PTHR42760">
    <property type="entry name" value="SHORT-CHAIN DEHYDROGENASES/REDUCTASES FAMILY MEMBER"/>
    <property type="match status" value="1"/>
</dbReference>
<dbReference type="RefSeq" id="WP_154558392.1">
    <property type="nucleotide sequence ID" value="NZ_VOSW01000004.1"/>
</dbReference>
<dbReference type="InterPro" id="IPR036291">
    <property type="entry name" value="NAD(P)-bd_dom_sf"/>
</dbReference>
<dbReference type="PANTHER" id="PTHR42760:SF135">
    <property type="entry name" value="BLL7886 PROTEIN"/>
    <property type="match status" value="1"/>
</dbReference>
<dbReference type="InterPro" id="IPR020904">
    <property type="entry name" value="Sc_DH/Rdtase_CS"/>
</dbReference>
<dbReference type="SUPFAM" id="SSF51735">
    <property type="entry name" value="NAD(P)-binding Rossmann-fold domains"/>
    <property type="match status" value="1"/>
</dbReference>
<organism evidence="4 5">
    <name type="scientific">Paraburkholderia madseniana</name>
    <dbReference type="NCBI Taxonomy" id="2599607"/>
    <lineage>
        <taxon>Bacteria</taxon>
        <taxon>Pseudomonadati</taxon>
        <taxon>Pseudomonadota</taxon>
        <taxon>Betaproteobacteria</taxon>
        <taxon>Burkholderiales</taxon>
        <taxon>Burkholderiaceae</taxon>
        <taxon>Paraburkholderia</taxon>
    </lineage>
</organism>
<evidence type="ECO:0000313" key="5">
    <source>
        <dbReference type="Proteomes" id="UP000463700"/>
    </source>
</evidence>
<dbReference type="PRINTS" id="PR00080">
    <property type="entry name" value="SDRFAMILY"/>
</dbReference>
<name>A0A6N6WLM9_9BURK</name>
<dbReference type="Proteomes" id="UP000463700">
    <property type="component" value="Unassembled WGS sequence"/>
</dbReference>
<dbReference type="GO" id="GO:0016616">
    <property type="term" value="F:oxidoreductase activity, acting on the CH-OH group of donors, NAD or NADP as acceptor"/>
    <property type="evidence" value="ECO:0007669"/>
    <property type="project" value="UniProtKB-ARBA"/>
</dbReference>
<feature type="domain" description="Ketoreductase" evidence="3">
    <location>
        <begin position="3"/>
        <end position="183"/>
    </location>
</feature>
<dbReference type="Gene3D" id="3.40.50.720">
    <property type="entry name" value="NAD(P)-binding Rossmann-like Domain"/>
    <property type="match status" value="1"/>
</dbReference>
<comment type="caution">
    <text evidence="4">The sequence shown here is derived from an EMBL/GenBank/DDBJ whole genome shotgun (WGS) entry which is preliminary data.</text>
</comment>
<gene>
    <name evidence="4" type="ORF">FSO04_03535</name>
</gene>
<reference evidence="4 5" key="1">
    <citation type="journal article" date="2020" name="Int. J. Syst. Evol. Microbiol.">
        <title>Paraburkholderia madseniana sp. nov., a phenolic acid-degrading bacterium isolated from acidic forest soil.</title>
        <authorList>
            <person name="Wilhelm R.C."/>
            <person name="Murphy S.J.L."/>
            <person name="Feriancek N.M."/>
            <person name="Karasz D.C."/>
            <person name="DeRito C.M."/>
            <person name="Newman J.D."/>
            <person name="Buckley D.H."/>
        </authorList>
    </citation>
    <scope>NUCLEOTIDE SEQUENCE [LARGE SCALE GENOMIC DNA]</scope>
    <source>
        <strain evidence="4 5">RP11</strain>
    </source>
</reference>
<accession>A0A6N6WLM9</accession>
<evidence type="ECO:0000313" key="4">
    <source>
        <dbReference type="EMBL" id="KAE8761383.1"/>
    </source>
</evidence>
<comment type="similarity">
    <text evidence="1 2">Belongs to the short-chain dehydrogenases/reductases (SDR) family.</text>
</comment>
<proteinExistence type="inferred from homology"/>
<dbReference type="PRINTS" id="PR00081">
    <property type="entry name" value="GDHRDH"/>
</dbReference>
<dbReference type="OrthoDB" id="118015at2"/>
<dbReference type="EMBL" id="VOSW01000004">
    <property type="protein sequence ID" value="KAE8761383.1"/>
    <property type="molecule type" value="Genomic_DNA"/>
</dbReference>
<evidence type="ECO:0000259" key="3">
    <source>
        <dbReference type="SMART" id="SM00822"/>
    </source>
</evidence>
<protein>
    <submittedName>
        <fullName evidence="4">SDR family oxidoreductase</fullName>
    </submittedName>
</protein>
<dbReference type="InterPro" id="IPR002347">
    <property type="entry name" value="SDR_fam"/>
</dbReference>
<dbReference type="InterPro" id="IPR057326">
    <property type="entry name" value="KR_dom"/>
</dbReference>